<sequence length="244" mass="23512">MRLARIAATTLIAGSLTFAGTGIALAATPVTVPTSSTSAAVVSEPGRLMLSASSVKPGASVQFSGTFAEPAASTATGPITVTSPAFAGPATMTRTDPEAFSGSAVVAAGAKPGTYTVTASSSAGTVTSTLTVPGAAPAPTPAHHGGTAAGAGAGAGTHGSGHGSSSGSSSSTSTDTATETDTIASSTELETGSDMLPWVLGGAGAVVLIGGGAYAIGRGRRGDRADLQAGQDYREPRTEVMSRR</sequence>
<feature type="region of interest" description="Disordered" evidence="1">
    <location>
        <begin position="217"/>
        <end position="244"/>
    </location>
</feature>
<evidence type="ECO:0000313" key="5">
    <source>
        <dbReference type="Proteomes" id="UP001595947"/>
    </source>
</evidence>
<protein>
    <submittedName>
        <fullName evidence="4">Uncharacterized protein</fullName>
    </submittedName>
</protein>
<feature type="transmembrane region" description="Helical" evidence="2">
    <location>
        <begin position="195"/>
        <end position="216"/>
    </location>
</feature>
<comment type="caution">
    <text evidence="4">The sequence shown here is derived from an EMBL/GenBank/DDBJ whole genome shotgun (WGS) entry which is preliminary data.</text>
</comment>
<dbReference type="Proteomes" id="UP001595947">
    <property type="component" value="Unassembled WGS sequence"/>
</dbReference>
<keyword evidence="2" id="KW-0472">Membrane</keyword>
<feature type="compositionally biased region" description="Gly residues" evidence="1">
    <location>
        <begin position="147"/>
        <end position="164"/>
    </location>
</feature>
<keyword evidence="2" id="KW-0812">Transmembrane</keyword>
<name>A0ABV9YHU6_9PSEU</name>
<feature type="signal peptide" evidence="3">
    <location>
        <begin position="1"/>
        <end position="26"/>
    </location>
</feature>
<dbReference type="EMBL" id="JBHSIV010000004">
    <property type="protein sequence ID" value="MFC5061629.1"/>
    <property type="molecule type" value="Genomic_DNA"/>
</dbReference>
<evidence type="ECO:0000256" key="2">
    <source>
        <dbReference type="SAM" id="Phobius"/>
    </source>
</evidence>
<evidence type="ECO:0000313" key="4">
    <source>
        <dbReference type="EMBL" id="MFC5061629.1"/>
    </source>
</evidence>
<keyword evidence="2" id="KW-1133">Transmembrane helix</keyword>
<reference evidence="5" key="1">
    <citation type="journal article" date="2019" name="Int. J. Syst. Evol. Microbiol.">
        <title>The Global Catalogue of Microorganisms (GCM) 10K type strain sequencing project: providing services to taxonomists for standard genome sequencing and annotation.</title>
        <authorList>
            <consortium name="The Broad Institute Genomics Platform"/>
            <consortium name="The Broad Institute Genome Sequencing Center for Infectious Disease"/>
            <person name="Wu L."/>
            <person name="Ma J."/>
        </authorList>
    </citation>
    <scope>NUCLEOTIDE SEQUENCE [LARGE SCALE GENOMIC DNA]</scope>
    <source>
        <strain evidence="5">CGMCC 4.7093</strain>
    </source>
</reference>
<keyword evidence="5" id="KW-1185">Reference proteome</keyword>
<organism evidence="4 5">
    <name type="scientific">Actinomycetospora atypica</name>
    <dbReference type="NCBI Taxonomy" id="1290095"/>
    <lineage>
        <taxon>Bacteria</taxon>
        <taxon>Bacillati</taxon>
        <taxon>Actinomycetota</taxon>
        <taxon>Actinomycetes</taxon>
        <taxon>Pseudonocardiales</taxon>
        <taxon>Pseudonocardiaceae</taxon>
        <taxon>Actinomycetospora</taxon>
    </lineage>
</organism>
<evidence type="ECO:0000256" key="1">
    <source>
        <dbReference type="SAM" id="MobiDB-lite"/>
    </source>
</evidence>
<gene>
    <name evidence="4" type="ORF">ACFPBZ_05400</name>
</gene>
<feature type="compositionally biased region" description="Low complexity" evidence="1">
    <location>
        <begin position="130"/>
        <end position="146"/>
    </location>
</feature>
<dbReference type="RefSeq" id="WP_378034980.1">
    <property type="nucleotide sequence ID" value="NZ_JBHSIV010000004.1"/>
</dbReference>
<feature type="compositionally biased region" description="Basic and acidic residues" evidence="1">
    <location>
        <begin position="220"/>
        <end position="244"/>
    </location>
</feature>
<evidence type="ECO:0000256" key="3">
    <source>
        <dbReference type="SAM" id="SignalP"/>
    </source>
</evidence>
<keyword evidence="3" id="KW-0732">Signal</keyword>
<accession>A0ABV9YHU6</accession>
<feature type="chain" id="PRO_5047342912" evidence="3">
    <location>
        <begin position="27"/>
        <end position="244"/>
    </location>
</feature>
<feature type="region of interest" description="Disordered" evidence="1">
    <location>
        <begin position="130"/>
        <end position="189"/>
    </location>
</feature>
<proteinExistence type="predicted"/>
<feature type="compositionally biased region" description="Low complexity" evidence="1">
    <location>
        <begin position="165"/>
        <end position="187"/>
    </location>
</feature>